<dbReference type="InterPro" id="IPR036397">
    <property type="entry name" value="RNaseH_sf"/>
</dbReference>
<dbReference type="PANTHER" id="PTHR42648:SF31">
    <property type="entry name" value="RNA-DIRECTED DNA POLYMERASE"/>
    <property type="match status" value="1"/>
</dbReference>
<dbReference type="PANTHER" id="PTHR42648">
    <property type="entry name" value="TRANSPOSASE, PUTATIVE-RELATED"/>
    <property type="match status" value="1"/>
</dbReference>
<evidence type="ECO:0000313" key="1">
    <source>
        <dbReference type="EMBL" id="GBO05803.1"/>
    </source>
</evidence>
<evidence type="ECO:0008006" key="3">
    <source>
        <dbReference type="Google" id="ProtNLM"/>
    </source>
</evidence>
<sequence>MNGIADRENRTFVSSARRLLLQSGLPMKFWAEAMNCAVHIRNRSPTRGLHDENQTPFQKLFGKKPTVKHFQTFDQKEFALNQQLYNDKYDVENCSKKLKLFQIMTHILLLWKAKNVSRDDSLCLIIREKNQPEMFAVCNENNL</sequence>
<dbReference type="InterPro" id="IPR039537">
    <property type="entry name" value="Retrotran_Ty1/copia-like"/>
</dbReference>
<keyword evidence="2" id="KW-1185">Reference proteome</keyword>
<gene>
    <name evidence="1" type="ORF">AVEN_24249_1</name>
</gene>
<name>A0A4Y2U007_ARAVE</name>
<proteinExistence type="predicted"/>
<dbReference type="InterPro" id="IPR012337">
    <property type="entry name" value="RNaseH-like_sf"/>
</dbReference>
<organism evidence="1 2">
    <name type="scientific">Araneus ventricosus</name>
    <name type="common">Orbweaver spider</name>
    <name type="synonym">Epeira ventricosa</name>
    <dbReference type="NCBI Taxonomy" id="182803"/>
    <lineage>
        <taxon>Eukaryota</taxon>
        <taxon>Metazoa</taxon>
        <taxon>Ecdysozoa</taxon>
        <taxon>Arthropoda</taxon>
        <taxon>Chelicerata</taxon>
        <taxon>Arachnida</taxon>
        <taxon>Araneae</taxon>
        <taxon>Araneomorphae</taxon>
        <taxon>Entelegynae</taxon>
        <taxon>Araneoidea</taxon>
        <taxon>Araneidae</taxon>
        <taxon>Araneus</taxon>
    </lineage>
</organism>
<reference evidence="1 2" key="1">
    <citation type="journal article" date="2019" name="Sci. Rep.">
        <title>Orb-weaving spider Araneus ventricosus genome elucidates the spidroin gene catalogue.</title>
        <authorList>
            <person name="Kono N."/>
            <person name="Nakamura H."/>
            <person name="Ohtoshi R."/>
            <person name="Moran D.A.P."/>
            <person name="Shinohara A."/>
            <person name="Yoshida Y."/>
            <person name="Fujiwara M."/>
            <person name="Mori M."/>
            <person name="Tomita M."/>
            <person name="Arakawa K."/>
        </authorList>
    </citation>
    <scope>NUCLEOTIDE SEQUENCE [LARGE SCALE GENOMIC DNA]</scope>
</reference>
<evidence type="ECO:0000313" key="2">
    <source>
        <dbReference type="Proteomes" id="UP000499080"/>
    </source>
</evidence>
<dbReference type="OrthoDB" id="6496110at2759"/>
<accession>A0A4Y2U007</accession>
<dbReference type="Proteomes" id="UP000499080">
    <property type="component" value="Unassembled WGS sequence"/>
</dbReference>
<comment type="caution">
    <text evidence="1">The sequence shown here is derived from an EMBL/GenBank/DDBJ whole genome shotgun (WGS) entry which is preliminary data.</text>
</comment>
<dbReference type="SUPFAM" id="SSF53098">
    <property type="entry name" value="Ribonuclease H-like"/>
    <property type="match status" value="1"/>
</dbReference>
<protein>
    <recommendedName>
        <fullName evidence="3">Retrovirus-related Pol polyprotein from transposon TNT 1-94</fullName>
    </recommendedName>
</protein>
<dbReference type="Gene3D" id="3.30.420.10">
    <property type="entry name" value="Ribonuclease H-like superfamily/Ribonuclease H"/>
    <property type="match status" value="1"/>
</dbReference>
<dbReference type="AlphaFoldDB" id="A0A4Y2U007"/>
<dbReference type="EMBL" id="BGPR01032310">
    <property type="protein sequence ID" value="GBO05803.1"/>
    <property type="molecule type" value="Genomic_DNA"/>
</dbReference>
<dbReference type="GO" id="GO:0003676">
    <property type="term" value="F:nucleic acid binding"/>
    <property type="evidence" value="ECO:0007669"/>
    <property type="project" value="InterPro"/>
</dbReference>